<dbReference type="EC" id="2.3.2.27" evidence="4"/>
<dbReference type="PROSITE" id="PS50089">
    <property type="entry name" value="ZF_RING_2"/>
    <property type="match status" value="1"/>
</dbReference>
<dbReference type="Proteomes" id="UP000012960">
    <property type="component" value="Unplaced"/>
</dbReference>
<evidence type="ECO:0000256" key="11">
    <source>
        <dbReference type="ARBA" id="ARBA00022989"/>
    </source>
</evidence>
<evidence type="ECO:0000256" key="13">
    <source>
        <dbReference type="PROSITE-ProRule" id="PRU00175"/>
    </source>
</evidence>
<comment type="pathway">
    <text evidence="3">Protein modification; protein ubiquitination.</text>
</comment>
<dbReference type="Gramene" id="Ma11_t08800.1">
    <property type="protein sequence ID" value="Ma11_p08800.1"/>
    <property type="gene ID" value="Ma11_g08800"/>
</dbReference>
<evidence type="ECO:0000256" key="8">
    <source>
        <dbReference type="ARBA" id="ARBA00022771"/>
    </source>
</evidence>
<keyword evidence="6 15" id="KW-0812">Transmembrane</keyword>
<evidence type="ECO:0000256" key="12">
    <source>
        <dbReference type="ARBA" id="ARBA00023136"/>
    </source>
</evidence>
<keyword evidence="5" id="KW-0808">Transferase</keyword>
<dbReference type="GO" id="GO:0016020">
    <property type="term" value="C:membrane"/>
    <property type="evidence" value="ECO:0007669"/>
    <property type="project" value="UniProtKB-SubCell"/>
</dbReference>
<protein>
    <recommendedName>
        <fullName evidence="4">RING-type E3 ubiquitin transferase</fullName>
        <ecNumber evidence="4">2.3.2.27</ecNumber>
    </recommendedName>
</protein>
<dbReference type="OrthoDB" id="8062037at2759"/>
<proteinExistence type="predicted"/>
<feature type="domain" description="RING-type" evidence="16">
    <location>
        <begin position="102"/>
        <end position="144"/>
    </location>
</feature>
<feature type="region of interest" description="Disordered" evidence="14">
    <location>
        <begin position="156"/>
        <end position="184"/>
    </location>
</feature>
<dbReference type="InterPro" id="IPR001841">
    <property type="entry name" value="Znf_RING"/>
</dbReference>
<evidence type="ECO:0000256" key="1">
    <source>
        <dbReference type="ARBA" id="ARBA00000900"/>
    </source>
</evidence>
<dbReference type="CDD" id="cd16461">
    <property type="entry name" value="RING-H2_EL5-like"/>
    <property type="match status" value="1"/>
</dbReference>
<evidence type="ECO:0000256" key="15">
    <source>
        <dbReference type="SAM" id="Phobius"/>
    </source>
</evidence>
<keyword evidence="19" id="KW-1185">Reference proteome</keyword>
<evidence type="ECO:0000256" key="9">
    <source>
        <dbReference type="ARBA" id="ARBA00022786"/>
    </source>
</evidence>
<dbReference type="FunFam" id="3.30.40.10:FF:000187">
    <property type="entry name" value="E3 ubiquitin-protein ligase ATL6"/>
    <property type="match status" value="1"/>
</dbReference>
<evidence type="ECO:0000313" key="17">
    <source>
        <dbReference type="EMBL" id="CAG1863966.1"/>
    </source>
</evidence>
<evidence type="ECO:0000256" key="10">
    <source>
        <dbReference type="ARBA" id="ARBA00022833"/>
    </source>
</evidence>
<reference evidence="17" key="1">
    <citation type="submission" date="2021-03" db="EMBL/GenBank/DDBJ databases">
        <authorList>
            <consortium name="Genoscope - CEA"/>
            <person name="William W."/>
        </authorList>
    </citation>
    <scope>NUCLEOTIDE SEQUENCE</scope>
    <source>
        <strain evidence="17">Doubled-haploid Pahang</strain>
    </source>
</reference>
<sequence>MSDTVQSTAVVGGLSLATTAGFMVAAVLVIFILLIFVFVLYLNAKRWNGANPVSGRGRARARLVFVAEPAAGPQQRGLDAAVIEALPSVSFRPEDFEEAVECAVCLCRLAEGEATRLLPKCNHAFHRECIDMWFYSHSTCPLCRNPVVLDEPETADNSTAAVASDARAGGSSSHSPANLSQASVGGSGSASVCSASRLEGALAIEITWGEVDGFQAPSRLPEEDLRSPTAAALRSLRRLLSCGSRMAGDVEQGCLPVPKPPPSS</sequence>
<dbReference type="Gene3D" id="3.30.40.10">
    <property type="entry name" value="Zinc/RING finger domain, C3HC4 (zinc finger)"/>
    <property type="match status" value="1"/>
</dbReference>
<evidence type="ECO:0000313" key="18">
    <source>
        <dbReference type="EnsemblPlants" id="Ma11_p08800.1"/>
    </source>
</evidence>
<dbReference type="EnsemblPlants" id="Ma11_t08800.1">
    <property type="protein sequence ID" value="Ma11_p08800.1"/>
    <property type="gene ID" value="Ma11_g08800"/>
</dbReference>
<dbReference type="OMA" id="DASCKSM"/>
<evidence type="ECO:0000256" key="5">
    <source>
        <dbReference type="ARBA" id="ARBA00022679"/>
    </source>
</evidence>
<evidence type="ECO:0000256" key="6">
    <source>
        <dbReference type="ARBA" id="ARBA00022692"/>
    </source>
</evidence>
<keyword evidence="12 15" id="KW-0472">Membrane</keyword>
<dbReference type="InterPro" id="IPR013083">
    <property type="entry name" value="Znf_RING/FYVE/PHD"/>
</dbReference>
<name>A0A804L5S9_MUSAM</name>
<dbReference type="GO" id="GO:0016567">
    <property type="term" value="P:protein ubiquitination"/>
    <property type="evidence" value="ECO:0007669"/>
    <property type="project" value="InterPro"/>
</dbReference>
<dbReference type="AlphaFoldDB" id="A0A804L5S9"/>
<dbReference type="SUPFAM" id="SSF57850">
    <property type="entry name" value="RING/U-box"/>
    <property type="match status" value="1"/>
</dbReference>
<reference evidence="18" key="2">
    <citation type="submission" date="2021-05" db="UniProtKB">
        <authorList>
            <consortium name="EnsemblPlants"/>
        </authorList>
    </citation>
    <scope>IDENTIFICATION</scope>
    <source>
        <strain evidence="18">subsp. malaccensis</strain>
    </source>
</reference>
<evidence type="ECO:0000313" key="19">
    <source>
        <dbReference type="Proteomes" id="UP000012960"/>
    </source>
</evidence>
<comment type="subcellular location">
    <subcellularLocation>
        <location evidence="2">Membrane</location>
        <topology evidence="2">Single-pass membrane protein</topology>
    </subcellularLocation>
</comment>
<accession>A0A804L5S9</accession>
<evidence type="ECO:0000256" key="14">
    <source>
        <dbReference type="SAM" id="MobiDB-lite"/>
    </source>
</evidence>
<evidence type="ECO:0000259" key="16">
    <source>
        <dbReference type="PROSITE" id="PS50089"/>
    </source>
</evidence>
<keyword evidence="7" id="KW-0479">Metal-binding</keyword>
<feature type="compositionally biased region" description="Polar residues" evidence="14">
    <location>
        <begin position="170"/>
        <end position="179"/>
    </location>
</feature>
<evidence type="ECO:0000256" key="7">
    <source>
        <dbReference type="ARBA" id="ARBA00022723"/>
    </source>
</evidence>
<keyword evidence="11 15" id="KW-1133">Transmembrane helix</keyword>
<evidence type="ECO:0000256" key="4">
    <source>
        <dbReference type="ARBA" id="ARBA00012483"/>
    </source>
</evidence>
<dbReference type="InterPro" id="IPR044600">
    <property type="entry name" value="ATL1/ATL16-like"/>
</dbReference>
<evidence type="ECO:0000256" key="2">
    <source>
        <dbReference type="ARBA" id="ARBA00004167"/>
    </source>
</evidence>
<keyword evidence="8 13" id="KW-0863">Zinc-finger</keyword>
<dbReference type="EMBL" id="HG996475">
    <property type="protein sequence ID" value="CAG1863966.1"/>
    <property type="molecule type" value="Genomic_DNA"/>
</dbReference>
<evidence type="ECO:0000256" key="3">
    <source>
        <dbReference type="ARBA" id="ARBA00004906"/>
    </source>
</evidence>
<feature type="transmembrane region" description="Helical" evidence="15">
    <location>
        <begin position="20"/>
        <end position="42"/>
    </location>
</feature>
<gene>
    <name evidence="17" type="ORF">GSMUA_16620.1</name>
</gene>
<keyword evidence="10" id="KW-0862">Zinc</keyword>
<dbReference type="GO" id="GO:0061630">
    <property type="term" value="F:ubiquitin protein ligase activity"/>
    <property type="evidence" value="ECO:0007669"/>
    <property type="project" value="UniProtKB-EC"/>
</dbReference>
<dbReference type="Pfam" id="PF13639">
    <property type="entry name" value="zf-RING_2"/>
    <property type="match status" value="1"/>
</dbReference>
<keyword evidence="9" id="KW-0833">Ubl conjugation pathway</keyword>
<dbReference type="PANTHER" id="PTHR46913:SF1">
    <property type="entry name" value="RING-H2 FINGER PROTEIN ATL16"/>
    <property type="match status" value="1"/>
</dbReference>
<dbReference type="PANTHER" id="PTHR46913">
    <property type="entry name" value="RING-H2 FINGER PROTEIN ATL16"/>
    <property type="match status" value="1"/>
</dbReference>
<comment type="catalytic activity">
    <reaction evidence="1">
        <text>S-ubiquitinyl-[E2 ubiquitin-conjugating enzyme]-L-cysteine + [acceptor protein]-L-lysine = [E2 ubiquitin-conjugating enzyme]-L-cysteine + N(6)-ubiquitinyl-[acceptor protein]-L-lysine.</text>
        <dbReference type="EC" id="2.3.2.27"/>
    </reaction>
</comment>
<dbReference type="SMART" id="SM00184">
    <property type="entry name" value="RING"/>
    <property type="match status" value="1"/>
</dbReference>
<dbReference type="GO" id="GO:0008270">
    <property type="term" value="F:zinc ion binding"/>
    <property type="evidence" value="ECO:0007669"/>
    <property type="project" value="UniProtKB-KW"/>
</dbReference>
<organism evidence="18 19">
    <name type="scientific">Musa acuminata subsp. malaccensis</name>
    <name type="common">Wild banana</name>
    <name type="synonym">Musa malaccensis</name>
    <dbReference type="NCBI Taxonomy" id="214687"/>
    <lineage>
        <taxon>Eukaryota</taxon>
        <taxon>Viridiplantae</taxon>
        <taxon>Streptophyta</taxon>
        <taxon>Embryophyta</taxon>
        <taxon>Tracheophyta</taxon>
        <taxon>Spermatophyta</taxon>
        <taxon>Magnoliopsida</taxon>
        <taxon>Liliopsida</taxon>
        <taxon>Zingiberales</taxon>
        <taxon>Musaceae</taxon>
        <taxon>Musa</taxon>
    </lineage>
</organism>